<evidence type="ECO:0000256" key="5">
    <source>
        <dbReference type="ARBA" id="ARBA00022840"/>
    </source>
</evidence>
<feature type="domain" description="Four-carbon acid sugar kinase N-terminal" evidence="7">
    <location>
        <begin position="29"/>
        <end position="270"/>
    </location>
</feature>
<dbReference type="SUPFAM" id="SSF142764">
    <property type="entry name" value="YgbK-like"/>
    <property type="match status" value="1"/>
</dbReference>
<organism evidence="9 10">
    <name type="scientific">Flavobacterium palustre</name>
    <dbReference type="NCBI Taxonomy" id="1476463"/>
    <lineage>
        <taxon>Bacteria</taxon>
        <taxon>Pseudomonadati</taxon>
        <taxon>Bacteroidota</taxon>
        <taxon>Flavobacteriia</taxon>
        <taxon>Flavobacteriales</taxon>
        <taxon>Flavobacteriaceae</taxon>
        <taxon>Flavobacterium</taxon>
    </lineage>
</organism>
<dbReference type="InterPro" id="IPR037051">
    <property type="entry name" value="4-carb_acid_sugar_kinase_N_sf"/>
</dbReference>
<sequence>MRYKLVSIRVIRGKKNKFLHMNKEHPLLLAYYGDDFTGSTDALEFLTLAGIKTVLFLRSPLHKDLELFPGVQAIGLAGKSRSMSPIEMEGELYPAFETLRDFNPEQVHYKVCSTFDSAPHVGNIGKAIEIGGEIFNQKTTFVSPAAPHLGRYCAFGNLFARMGTIGNGEIHRIDRHPSMSKHPVTPAHEADLRLHLAQQTSKSIDLINITTIEAGSEAVLDEIQTKKKKEILFFDGMNQAHLKTIGEVFQQKGKEKTLFTVGSSGIEMALGLAWKEKNTINSKFEFEPPGEAAPLLVISGSCSPVTANQIEYALENGFEGIALESKVMHHDHQEQSIADVAREIIGNIKKGKSSILHTSIGTNDKRIAETEDYLKQSGLTHKEIQKQSSKIYGRVLGQIIKGVLKSVKIKRILFAGGDTSSYAASELGIFALEMIAPLAPGAPLCKAISEDASVNGLELNFKGGQVGTPDYFIKVQKGEKLV</sequence>
<dbReference type="EMBL" id="BMGA01000003">
    <property type="protein sequence ID" value="GGA76572.1"/>
    <property type="molecule type" value="Genomic_DNA"/>
</dbReference>
<keyword evidence="3" id="KW-0547">Nucleotide-binding</keyword>
<keyword evidence="2" id="KW-0808">Transferase</keyword>
<evidence type="ECO:0000313" key="10">
    <source>
        <dbReference type="Proteomes" id="UP000658793"/>
    </source>
</evidence>
<keyword evidence="5" id="KW-0067">ATP-binding</keyword>
<evidence type="ECO:0000256" key="3">
    <source>
        <dbReference type="ARBA" id="ARBA00022741"/>
    </source>
</evidence>
<proteinExistence type="inferred from homology"/>
<dbReference type="InterPro" id="IPR031475">
    <property type="entry name" value="NBD_C"/>
</dbReference>
<evidence type="ECO:0000256" key="1">
    <source>
        <dbReference type="ARBA" id="ARBA00005715"/>
    </source>
</evidence>
<evidence type="ECO:0000256" key="6">
    <source>
        <dbReference type="ARBA" id="ARBA00023277"/>
    </source>
</evidence>
<dbReference type="Gene3D" id="3.40.980.20">
    <property type="entry name" value="Four-carbon acid sugar kinase, nucleotide binding domain"/>
    <property type="match status" value="1"/>
</dbReference>
<dbReference type="Proteomes" id="UP000658793">
    <property type="component" value="Unassembled WGS sequence"/>
</dbReference>
<dbReference type="Gene3D" id="3.40.50.10840">
    <property type="entry name" value="Putative sugar-binding, N-terminal domain"/>
    <property type="match status" value="1"/>
</dbReference>
<dbReference type="InterPro" id="IPR010737">
    <property type="entry name" value="4-carb_acid_sugar_kinase_N"/>
</dbReference>
<keyword evidence="4" id="KW-0418">Kinase</keyword>
<feature type="domain" description="Four-carbon acid sugar kinase nucleotide binding" evidence="8">
    <location>
        <begin position="296"/>
        <end position="472"/>
    </location>
</feature>
<evidence type="ECO:0000259" key="8">
    <source>
        <dbReference type="Pfam" id="PF17042"/>
    </source>
</evidence>
<accession>A0ABQ1HHM9</accession>
<reference evidence="10" key="1">
    <citation type="journal article" date="2019" name="Int. J. Syst. Evol. Microbiol.">
        <title>The Global Catalogue of Microorganisms (GCM) 10K type strain sequencing project: providing services to taxonomists for standard genome sequencing and annotation.</title>
        <authorList>
            <consortium name="The Broad Institute Genomics Platform"/>
            <consortium name="The Broad Institute Genome Sequencing Center for Infectious Disease"/>
            <person name="Wu L."/>
            <person name="Ma J."/>
        </authorList>
    </citation>
    <scope>NUCLEOTIDE SEQUENCE [LARGE SCALE GENOMIC DNA]</scope>
    <source>
        <strain evidence="10">CGMCC 1.12811</strain>
    </source>
</reference>
<name>A0ABQ1HHM9_9FLAO</name>
<evidence type="ECO:0000259" key="7">
    <source>
        <dbReference type="Pfam" id="PF07005"/>
    </source>
</evidence>
<dbReference type="Pfam" id="PF07005">
    <property type="entry name" value="SBD_N"/>
    <property type="match status" value="1"/>
</dbReference>
<gene>
    <name evidence="9" type="ORF">GCM10008015_16490</name>
</gene>
<keyword evidence="10" id="KW-1185">Reference proteome</keyword>
<comment type="caution">
    <text evidence="9">The sequence shown here is derived from an EMBL/GenBank/DDBJ whole genome shotgun (WGS) entry which is preliminary data.</text>
</comment>
<comment type="similarity">
    <text evidence="1">Belongs to the four-carbon acid sugar kinase family.</text>
</comment>
<evidence type="ECO:0000313" key="9">
    <source>
        <dbReference type="EMBL" id="GGA76572.1"/>
    </source>
</evidence>
<dbReference type="Pfam" id="PF17042">
    <property type="entry name" value="NBD_C"/>
    <property type="match status" value="1"/>
</dbReference>
<dbReference type="InterPro" id="IPR042213">
    <property type="entry name" value="NBD_C_sf"/>
</dbReference>
<protein>
    <submittedName>
        <fullName evidence="9">Type III effector Hrp-dependent outer domain-containing protein</fullName>
    </submittedName>
</protein>
<evidence type="ECO:0000256" key="4">
    <source>
        <dbReference type="ARBA" id="ARBA00022777"/>
    </source>
</evidence>
<evidence type="ECO:0000256" key="2">
    <source>
        <dbReference type="ARBA" id="ARBA00022679"/>
    </source>
</evidence>
<keyword evidence="6" id="KW-0119">Carbohydrate metabolism</keyword>